<organism evidence="2 3">
    <name type="scientific">Streptomyces regalis</name>
    <dbReference type="NCBI Taxonomy" id="68262"/>
    <lineage>
        <taxon>Bacteria</taxon>
        <taxon>Bacillati</taxon>
        <taxon>Actinomycetota</taxon>
        <taxon>Actinomycetes</taxon>
        <taxon>Kitasatosporales</taxon>
        <taxon>Streptomycetaceae</taxon>
        <taxon>Streptomyces</taxon>
    </lineage>
</organism>
<proteinExistence type="predicted"/>
<evidence type="ECO:0000313" key="2">
    <source>
        <dbReference type="EMBL" id="KUL20677.1"/>
    </source>
</evidence>
<evidence type="ECO:0000313" key="3">
    <source>
        <dbReference type="Proteomes" id="UP000053923"/>
    </source>
</evidence>
<gene>
    <name evidence="2" type="ORF">ADL12_48305</name>
</gene>
<comment type="caution">
    <text evidence="2">The sequence shown here is derived from an EMBL/GenBank/DDBJ whole genome shotgun (WGS) entry which is preliminary data.</text>
</comment>
<dbReference type="AlphaFoldDB" id="A0A117MJF9"/>
<name>A0A117MJF9_9ACTN</name>
<sequence length="99" mass="9812">MGAADTVRDGCALAELVEAEGGRFPSGVFDSEGEADGEGRDADEEGEEADAAALDVIAGSACTDDGSVVGLSDSSSTMPETVPTVASSACRNGCFFLTG</sequence>
<feature type="compositionally biased region" description="Acidic residues" evidence="1">
    <location>
        <begin position="31"/>
        <end position="48"/>
    </location>
</feature>
<feature type="region of interest" description="Disordered" evidence="1">
    <location>
        <begin position="23"/>
        <end position="48"/>
    </location>
</feature>
<evidence type="ECO:0000256" key="1">
    <source>
        <dbReference type="SAM" id="MobiDB-lite"/>
    </source>
</evidence>
<dbReference type="EMBL" id="LLZG01000420">
    <property type="protein sequence ID" value="KUL20677.1"/>
    <property type="molecule type" value="Genomic_DNA"/>
</dbReference>
<protein>
    <submittedName>
        <fullName evidence="2">Uncharacterized protein</fullName>
    </submittedName>
</protein>
<accession>A0A117MJF9</accession>
<reference evidence="3" key="1">
    <citation type="submission" date="2015-10" db="EMBL/GenBank/DDBJ databases">
        <authorList>
            <person name="Ju K.-S."/>
            <person name="Doroghazi J.R."/>
            <person name="Metcalf W.W."/>
        </authorList>
    </citation>
    <scope>NUCLEOTIDE SEQUENCE [LARGE SCALE GENOMIC DNA]</scope>
    <source>
        <strain evidence="3">NRRL 3151</strain>
    </source>
</reference>
<keyword evidence="3" id="KW-1185">Reference proteome</keyword>
<dbReference type="Proteomes" id="UP000053923">
    <property type="component" value="Unassembled WGS sequence"/>
</dbReference>